<evidence type="ECO:0000313" key="2">
    <source>
        <dbReference type="Proteomes" id="UP000503462"/>
    </source>
</evidence>
<keyword evidence="2" id="KW-1185">Reference proteome</keyword>
<proteinExistence type="predicted"/>
<accession>A0A6H0XIT6</accession>
<name>A0A6H0XIT6_9PEZI</name>
<sequence length="84" mass="8896">MTAFEERKCNILSSLARPADSYTDASPKGSVDEVVPGGSQCTKKVVHIPRAPRTNKASVQALEGRTVASVTVGQSTLAHLDRTT</sequence>
<gene>
    <name evidence="1" type="ORF">AMS68_000075</name>
</gene>
<reference evidence="1 2" key="1">
    <citation type="journal article" date="2016" name="Sci. Rep.">
        <title>Peltaster fructicola genome reveals evolution from an invasive phytopathogen to an ectophytic parasite.</title>
        <authorList>
            <person name="Xu C."/>
            <person name="Chen H."/>
            <person name="Gleason M.L."/>
            <person name="Xu J.R."/>
            <person name="Liu H."/>
            <person name="Zhang R."/>
            <person name="Sun G."/>
        </authorList>
    </citation>
    <scope>NUCLEOTIDE SEQUENCE [LARGE SCALE GENOMIC DNA]</scope>
    <source>
        <strain evidence="1 2">LNHT1506</strain>
    </source>
</reference>
<dbReference type="Proteomes" id="UP000503462">
    <property type="component" value="Chromosome 1"/>
</dbReference>
<dbReference type="EMBL" id="CP051139">
    <property type="protein sequence ID" value="QIW94557.1"/>
    <property type="molecule type" value="Genomic_DNA"/>
</dbReference>
<dbReference type="AlphaFoldDB" id="A0A6H0XIT6"/>
<evidence type="ECO:0000313" key="1">
    <source>
        <dbReference type="EMBL" id="QIW94557.1"/>
    </source>
</evidence>
<organism evidence="1 2">
    <name type="scientific">Peltaster fructicola</name>
    <dbReference type="NCBI Taxonomy" id="286661"/>
    <lineage>
        <taxon>Eukaryota</taxon>
        <taxon>Fungi</taxon>
        <taxon>Dikarya</taxon>
        <taxon>Ascomycota</taxon>
        <taxon>Pezizomycotina</taxon>
        <taxon>Dothideomycetes</taxon>
        <taxon>Dothideomycetes incertae sedis</taxon>
        <taxon>Peltaster</taxon>
    </lineage>
</organism>
<dbReference type="OrthoDB" id="263283at2759"/>
<protein>
    <submittedName>
        <fullName evidence="1">Uncharacterized protein</fullName>
    </submittedName>
</protein>